<sequence length="679" mass="78803">MLLKKPSFKYELDINKFTNEGELGHGAYGLVCKVQEKESKEFYALKYLDLESNEEKNIYREIEIMIGVNHPTITKCFGYLMKNFRNEEQLSILIEYEEKGSLDKILEQIKNGETPKNFDNTSRQIILVGIARGMKYLHDRNIVHRDLKPGNILLDNLFHPHISDFGLSKNFEQGHDFSQSQFGGTPIYMAPEINANENFDARKADVFAFSILMYEVVTDSIPYPEAKKKGMLRILYLVTNENYRPKFTKEVKEPIKNLIEKCWHSNPDERPNFKEIFNKLSGIVGNDDYLLDGVNKEELNEYVKSITKIDDPIENLLHENEILRKQNQQLLIENQNFHEEQEQKPSFYLEMTISIFNSLPLKMQQIVIADLLSYLTNEEIFLFFIKINNVLLFLLKYKQLEIERCFEIYVDKNRSELVLSKIARECTVMILHDASDVLFNKKEINSPEFIITVKDFKQVLIEMLYPSQNFDNKLEFALNTIKPQFERGKIFVGVFITGMTETDKYLHNKKMNFVHFDKSITKISGGGFFGSFEGCNRLVRVIVPPSVKSIGDNAFRNSALVEIEIPYVREMGSYVFSSCSYLRKVVFPLSIEVIPQGTFRCCISLKQFTINPNIHTIEWEAFRGCTSLETISFPPSVKEIGRSAFWDCKSLQNVRIPSTVKNIGKYAFPDEIVVIKEPY</sequence>
<dbReference type="PROSITE" id="PS00107">
    <property type="entry name" value="PROTEIN_KINASE_ATP"/>
    <property type="match status" value="1"/>
</dbReference>
<evidence type="ECO:0000313" key="7">
    <source>
        <dbReference type="EMBL" id="KAK8860581.1"/>
    </source>
</evidence>
<evidence type="ECO:0000256" key="3">
    <source>
        <dbReference type="ARBA" id="ARBA00022840"/>
    </source>
</evidence>
<dbReference type="PROSITE" id="PS50011">
    <property type="entry name" value="PROTEIN_KINASE_DOM"/>
    <property type="match status" value="1"/>
</dbReference>
<dbReference type="Gene3D" id="1.10.510.10">
    <property type="entry name" value="Transferase(Phosphotransferase) domain 1"/>
    <property type="match status" value="1"/>
</dbReference>
<dbReference type="EMBL" id="JAPFFF010000018">
    <property type="protein sequence ID" value="KAK8860581.1"/>
    <property type="molecule type" value="Genomic_DNA"/>
</dbReference>
<keyword evidence="1" id="KW-0808">Transferase</keyword>
<keyword evidence="1" id="KW-0723">Serine/threonine-protein kinase</keyword>
<feature type="domain" description="Protein kinase" evidence="6">
    <location>
        <begin position="17"/>
        <end position="290"/>
    </location>
</feature>
<dbReference type="Proteomes" id="UP001470230">
    <property type="component" value="Unassembled WGS sequence"/>
</dbReference>
<dbReference type="PANTHER" id="PTHR44329:SF214">
    <property type="entry name" value="PROTEIN KINASE DOMAIN-CONTAINING PROTEIN"/>
    <property type="match status" value="1"/>
</dbReference>
<dbReference type="InterPro" id="IPR000719">
    <property type="entry name" value="Prot_kinase_dom"/>
</dbReference>
<dbReference type="PRINTS" id="PR00109">
    <property type="entry name" value="TYRKINASE"/>
</dbReference>
<dbReference type="InterPro" id="IPR011009">
    <property type="entry name" value="Kinase-like_dom_sf"/>
</dbReference>
<dbReference type="InterPro" id="IPR001245">
    <property type="entry name" value="Ser-Thr/Tyr_kinase_cat_dom"/>
</dbReference>
<keyword evidence="1" id="KW-0418">Kinase</keyword>
<accession>A0ABR2IC64</accession>
<evidence type="ECO:0000259" key="6">
    <source>
        <dbReference type="PROSITE" id="PS50011"/>
    </source>
</evidence>
<dbReference type="SMART" id="SM00220">
    <property type="entry name" value="S_TKc"/>
    <property type="match status" value="1"/>
</dbReference>
<protein>
    <recommendedName>
        <fullName evidence="6">Protein kinase domain-containing protein</fullName>
    </recommendedName>
</protein>
<dbReference type="SUPFAM" id="SSF52058">
    <property type="entry name" value="L domain-like"/>
    <property type="match status" value="1"/>
</dbReference>
<evidence type="ECO:0000256" key="1">
    <source>
        <dbReference type="ARBA" id="ARBA00022527"/>
    </source>
</evidence>
<evidence type="ECO:0000256" key="2">
    <source>
        <dbReference type="ARBA" id="ARBA00022741"/>
    </source>
</evidence>
<dbReference type="InterPro" id="IPR032675">
    <property type="entry name" value="LRR_dom_sf"/>
</dbReference>
<organism evidence="7 8">
    <name type="scientific">Tritrichomonas musculus</name>
    <dbReference type="NCBI Taxonomy" id="1915356"/>
    <lineage>
        <taxon>Eukaryota</taxon>
        <taxon>Metamonada</taxon>
        <taxon>Parabasalia</taxon>
        <taxon>Tritrichomonadida</taxon>
        <taxon>Tritrichomonadidae</taxon>
        <taxon>Tritrichomonas</taxon>
    </lineage>
</organism>
<dbReference type="PROSITE" id="PS00108">
    <property type="entry name" value="PROTEIN_KINASE_ST"/>
    <property type="match status" value="1"/>
</dbReference>
<feature type="binding site" evidence="4">
    <location>
        <position position="46"/>
    </location>
    <ligand>
        <name>ATP</name>
        <dbReference type="ChEBI" id="CHEBI:30616"/>
    </ligand>
</feature>
<evidence type="ECO:0000256" key="5">
    <source>
        <dbReference type="SAM" id="Coils"/>
    </source>
</evidence>
<evidence type="ECO:0000256" key="4">
    <source>
        <dbReference type="PROSITE-ProRule" id="PRU10141"/>
    </source>
</evidence>
<proteinExistence type="predicted"/>
<dbReference type="PANTHER" id="PTHR44329">
    <property type="entry name" value="SERINE/THREONINE-PROTEIN KINASE TNNI3K-RELATED"/>
    <property type="match status" value="1"/>
</dbReference>
<gene>
    <name evidence="7" type="ORF">M9Y10_012246</name>
</gene>
<dbReference type="Pfam" id="PF13306">
    <property type="entry name" value="LRR_5"/>
    <property type="match status" value="1"/>
</dbReference>
<dbReference type="Gene3D" id="3.80.10.10">
    <property type="entry name" value="Ribonuclease Inhibitor"/>
    <property type="match status" value="1"/>
</dbReference>
<feature type="coiled-coil region" evidence="5">
    <location>
        <begin position="313"/>
        <end position="340"/>
    </location>
</feature>
<dbReference type="InterPro" id="IPR051681">
    <property type="entry name" value="Ser/Thr_Kinases-Pseudokinases"/>
</dbReference>
<comment type="caution">
    <text evidence="7">The sequence shown here is derived from an EMBL/GenBank/DDBJ whole genome shotgun (WGS) entry which is preliminary data.</text>
</comment>
<dbReference type="SUPFAM" id="SSF56112">
    <property type="entry name" value="Protein kinase-like (PK-like)"/>
    <property type="match status" value="1"/>
</dbReference>
<keyword evidence="2 4" id="KW-0547">Nucleotide-binding</keyword>
<keyword evidence="5" id="KW-0175">Coiled coil</keyword>
<keyword evidence="8" id="KW-1185">Reference proteome</keyword>
<dbReference type="InterPro" id="IPR008271">
    <property type="entry name" value="Ser/Thr_kinase_AS"/>
</dbReference>
<evidence type="ECO:0000313" key="8">
    <source>
        <dbReference type="Proteomes" id="UP001470230"/>
    </source>
</evidence>
<name>A0ABR2IC64_9EUKA</name>
<dbReference type="InterPro" id="IPR026906">
    <property type="entry name" value="LRR_5"/>
</dbReference>
<keyword evidence="3 4" id="KW-0067">ATP-binding</keyword>
<dbReference type="Gene3D" id="3.30.200.20">
    <property type="entry name" value="Phosphorylase Kinase, domain 1"/>
    <property type="match status" value="1"/>
</dbReference>
<reference evidence="7 8" key="1">
    <citation type="submission" date="2024-04" db="EMBL/GenBank/DDBJ databases">
        <title>Tritrichomonas musculus Genome.</title>
        <authorList>
            <person name="Alves-Ferreira E."/>
            <person name="Grigg M."/>
            <person name="Lorenzi H."/>
            <person name="Galac M."/>
        </authorList>
    </citation>
    <scope>NUCLEOTIDE SEQUENCE [LARGE SCALE GENOMIC DNA]</scope>
    <source>
        <strain evidence="7 8">EAF2021</strain>
    </source>
</reference>
<dbReference type="Pfam" id="PF00069">
    <property type="entry name" value="Pkinase"/>
    <property type="match status" value="1"/>
</dbReference>
<dbReference type="InterPro" id="IPR017441">
    <property type="entry name" value="Protein_kinase_ATP_BS"/>
</dbReference>